<protein>
    <recommendedName>
        <fullName evidence="3">DUF4145 domain-containing protein</fullName>
    </recommendedName>
</protein>
<proteinExistence type="predicted"/>
<evidence type="ECO:0000313" key="2">
    <source>
        <dbReference type="Proteomes" id="UP001208689"/>
    </source>
</evidence>
<name>A0ABY6I0L4_9ARCH</name>
<organism evidence="1 2">
    <name type="scientific">Candidatus Lokiarchaeum ossiferum</name>
    <dbReference type="NCBI Taxonomy" id="2951803"/>
    <lineage>
        <taxon>Archaea</taxon>
        <taxon>Promethearchaeati</taxon>
        <taxon>Promethearchaeota</taxon>
        <taxon>Promethearchaeia</taxon>
        <taxon>Promethearchaeales</taxon>
        <taxon>Promethearchaeaceae</taxon>
        <taxon>Candidatus Lokiarchaeum</taxon>
    </lineage>
</organism>
<gene>
    <name evidence="1" type="ORF">NEF87_004412</name>
</gene>
<evidence type="ECO:0008006" key="3">
    <source>
        <dbReference type="Google" id="ProtNLM"/>
    </source>
</evidence>
<accession>A0ABY6I0L4</accession>
<dbReference type="EMBL" id="CP104013">
    <property type="protein sequence ID" value="UYP48127.1"/>
    <property type="molecule type" value="Genomic_DNA"/>
</dbReference>
<dbReference type="Proteomes" id="UP001208689">
    <property type="component" value="Chromosome"/>
</dbReference>
<reference evidence="1" key="1">
    <citation type="submission" date="2022-09" db="EMBL/GenBank/DDBJ databases">
        <title>Actin cytoskeleton and complex cell architecture in an #Asgard archaeon.</title>
        <authorList>
            <person name="Ponce Toledo R.I."/>
            <person name="Schleper C."/>
            <person name="Rodrigues Oliveira T."/>
            <person name="Wollweber F."/>
            <person name="Xu J."/>
            <person name="Rittmann S."/>
            <person name="Klingl A."/>
            <person name="Pilhofer M."/>
        </authorList>
    </citation>
    <scope>NUCLEOTIDE SEQUENCE</scope>
    <source>
        <strain evidence="1">B-35</strain>
    </source>
</reference>
<sequence length="276" mass="32230">MMNSSFFETFSLYKKLALGTDFDPKSKNLDQFTLTMDCKNCNSKQTFTQITCERLYDGEITSVRVGSSQFTGLHNEIRLIKFRCAKCNNFHRFFIIYFDDSLDYVMKIGQYPPWDISISKEMKEVLEKTDLKYFKNGLICESQGYGIGAFAYYRRIVENSIEKLLKLIPNLMTGDEKAKFENALVQVEKTRVTEQKIELVKDLLPPTLRPNSYNPLKILHSQLSIGLHSSSEEECLEIALQIRSVLEFFIKRLLQTRKENQEFTENMKKLLKKRIS</sequence>
<keyword evidence="2" id="KW-1185">Reference proteome</keyword>
<evidence type="ECO:0000313" key="1">
    <source>
        <dbReference type="EMBL" id="UYP48127.1"/>
    </source>
</evidence>